<protein>
    <submittedName>
        <fullName evidence="5">RNA-binding sce3</fullName>
    </submittedName>
</protein>
<evidence type="ECO:0000313" key="6">
    <source>
        <dbReference type="Proteomes" id="UP000582016"/>
    </source>
</evidence>
<accession>A0A8H5JDW6</accession>
<evidence type="ECO:0000256" key="3">
    <source>
        <dbReference type="SAM" id="MobiDB-lite"/>
    </source>
</evidence>
<dbReference type="Gene3D" id="3.30.70.330">
    <property type="match status" value="1"/>
</dbReference>
<feature type="compositionally biased region" description="Basic and acidic residues" evidence="3">
    <location>
        <begin position="208"/>
        <end position="238"/>
    </location>
</feature>
<dbReference type="GO" id="GO:0005730">
    <property type="term" value="C:nucleolus"/>
    <property type="evidence" value="ECO:0007669"/>
    <property type="project" value="TreeGrafter"/>
</dbReference>
<evidence type="ECO:0000313" key="5">
    <source>
        <dbReference type="EMBL" id="KAF5553573.1"/>
    </source>
</evidence>
<feature type="region of interest" description="Disordered" evidence="3">
    <location>
        <begin position="402"/>
        <end position="579"/>
    </location>
</feature>
<gene>
    <name evidence="5" type="ORF">FPHYL_8699</name>
</gene>
<feature type="compositionally biased region" description="Low complexity" evidence="3">
    <location>
        <begin position="441"/>
        <end position="450"/>
    </location>
</feature>
<feature type="domain" description="RRM" evidence="4">
    <location>
        <begin position="100"/>
        <end position="176"/>
    </location>
</feature>
<dbReference type="AlphaFoldDB" id="A0A8H5JDW6"/>
<dbReference type="InterPro" id="IPR012677">
    <property type="entry name" value="Nucleotide-bd_a/b_plait_sf"/>
</dbReference>
<dbReference type="EMBL" id="JAAOAQ010000340">
    <property type="protein sequence ID" value="KAF5553573.1"/>
    <property type="molecule type" value="Genomic_DNA"/>
</dbReference>
<dbReference type="Proteomes" id="UP000582016">
    <property type="component" value="Unassembled WGS sequence"/>
</dbReference>
<feature type="compositionally biased region" description="Basic and acidic residues" evidence="3">
    <location>
        <begin position="483"/>
        <end position="496"/>
    </location>
</feature>
<dbReference type="InterPro" id="IPR000504">
    <property type="entry name" value="RRM_dom"/>
</dbReference>
<dbReference type="PANTHER" id="PTHR23236">
    <property type="entry name" value="EUKARYOTIC TRANSLATION INITIATION FACTOR 4B/4H"/>
    <property type="match status" value="1"/>
</dbReference>
<feature type="compositionally biased region" description="Low complexity" evidence="3">
    <location>
        <begin position="546"/>
        <end position="557"/>
    </location>
</feature>
<reference evidence="5 6" key="1">
    <citation type="submission" date="2020-05" db="EMBL/GenBank/DDBJ databases">
        <title>Identification and distribution of gene clusters putatively required for synthesis of sphingolipid metabolism inhibitors in phylogenetically diverse species of the filamentous fungus Fusarium.</title>
        <authorList>
            <person name="Kim H.-S."/>
            <person name="Busman M."/>
            <person name="Brown D.W."/>
            <person name="Divon H."/>
            <person name="Uhlig S."/>
            <person name="Proctor R.H."/>
        </authorList>
    </citation>
    <scope>NUCLEOTIDE SEQUENCE [LARGE SCALE GENOMIC DNA]</scope>
    <source>
        <strain evidence="5 6">NRRL 13617</strain>
    </source>
</reference>
<dbReference type="PROSITE" id="PS50102">
    <property type="entry name" value="RRM"/>
    <property type="match status" value="1"/>
</dbReference>
<evidence type="ECO:0000256" key="2">
    <source>
        <dbReference type="PROSITE-ProRule" id="PRU00176"/>
    </source>
</evidence>
<dbReference type="Pfam" id="PF00076">
    <property type="entry name" value="RRM_1"/>
    <property type="match status" value="1"/>
</dbReference>
<feature type="compositionally biased region" description="Basic and acidic residues" evidence="3">
    <location>
        <begin position="264"/>
        <end position="322"/>
    </location>
</feature>
<feature type="compositionally biased region" description="Polar residues" evidence="3">
    <location>
        <begin position="7"/>
        <end position="19"/>
    </location>
</feature>
<evidence type="ECO:0000259" key="4">
    <source>
        <dbReference type="PROSITE" id="PS50102"/>
    </source>
</evidence>
<comment type="caution">
    <text evidence="5">The sequence shown here is derived from an EMBL/GenBank/DDBJ whole genome shotgun (WGS) entry which is preliminary data.</text>
</comment>
<proteinExistence type="predicted"/>
<dbReference type="SUPFAM" id="SSF54928">
    <property type="entry name" value="RNA-binding domain, RBD"/>
    <property type="match status" value="1"/>
</dbReference>
<feature type="compositionally biased region" description="Polar residues" evidence="3">
    <location>
        <begin position="497"/>
        <end position="509"/>
    </location>
</feature>
<organism evidence="5 6">
    <name type="scientific">Fusarium phyllophilum</name>
    <dbReference type="NCBI Taxonomy" id="47803"/>
    <lineage>
        <taxon>Eukaryota</taxon>
        <taxon>Fungi</taxon>
        <taxon>Dikarya</taxon>
        <taxon>Ascomycota</taxon>
        <taxon>Pezizomycotina</taxon>
        <taxon>Sordariomycetes</taxon>
        <taxon>Hypocreomycetidae</taxon>
        <taxon>Hypocreales</taxon>
        <taxon>Nectriaceae</taxon>
        <taxon>Fusarium</taxon>
        <taxon>Fusarium fujikuroi species complex</taxon>
    </lineage>
</organism>
<feature type="compositionally biased region" description="Gly residues" evidence="3">
    <location>
        <begin position="512"/>
        <end position="526"/>
    </location>
</feature>
<keyword evidence="1 2" id="KW-0694">RNA-binding</keyword>
<dbReference type="InterPro" id="IPR035979">
    <property type="entry name" value="RBD_domain_sf"/>
</dbReference>
<evidence type="ECO:0000256" key="1">
    <source>
        <dbReference type="ARBA" id="ARBA00022884"/>
    </source>
</evidence>
<sequence>MGEHPSITVQHVSKANANLSPAPKKKEQQKMSLGDFLADSFGGGSSWADEVEETSYVTGTQALPPSDRPRYNNNAASSWQDRGFSVREAAPQTLPDKPPYTAHLGNLSYDVTNDAVGEYLADCGVVNVRLIEDRELQRPKGFGYVEFETLDGLKKALTFDGENFNGRMIKIKVADPPRGGDPGRGDSIREMGNWDRKGPLPDAPSRGGARDFGDRERRPRDPAFESRPQREFTWERHGPLAPLSPQEGSGSRDGSRPRASPDVLGDRSESYRGNRRDSPAWGEAREGGSRPRPGPERPERPERTATAAEKDMQWRERMRPDAAKAASPDGSAPPSPALSNAAPAQGGRPRLNLQKRTVSEAPDASSASQGSDAKASPFGAARPIDTAAREKEIEVKRLQAIQEKKEADEKAKEERKLAKEAAAKAEAEAAEAAEKAEAAEAKQAAEAAEAAEAKETPEAAPEATEPKTETAEGANGEQKVPIRNREPREGAPKSRATEASSWRSASNDQRGPRGGAGPRGGRGGRGGIREARAGPLRSNGSAAQQPASTDAEPATPTADDDGWTTVPNKKGRQGRAMAP</sequence>
<keyword evidence="6" id="KW-1185">Reference proteome</keyword>
<dbReference type="GO" id="GO:0003723">
    <property type="term" value="F:RNA binding"/>
    <property type="evidence" value="ECO:0007669"/>
    <property type="project" value="UniProtKB-UniRule"/>
</dbReference>
<dbReference type="SMART" id="SM00360">
    <property type="entry name" value="RRM"/>
    <property type="match status" value="1"/>
</dbReference>
<feature type="region of interest" description="Disordered" evidence="3">
    <location>
        <begin position="1"/>
        <end position="30"/>
    </location>
</feature>
<feature type="region of interest" description="Disordered" evidence="3">
    <location>
        <begin position="172"/>
        <end position="389"/>
    </location>
</feature>
<feature type="compositionally biased region" description="Basic and acidic residues" evidence="3">
    <location>
        <begin position="402"/>
        <end position="440"/>
    </location>
</feature>
<dbReference type="PANTHER" id="PTHR23236:SF11">
    <property type="entry name" value="EUKARYOTIC TRANSLATION INITIATION FACTOR 4H"/>
    <property type="match status" value="1"/>
</dbReference>
<name>A0A8H5JDW6_9HYPO</name>
<dbReference type="OrthoDB" id="48651at2759"/>
<feature type="compositionally biased region" description="Basic and acidic residues" evidence="3">
    <location>
        <begin position="181"/>
        <end position="199"/>
    </location>
</feature>